<dbReference type="SUPFAM" id="SSF50129">
    <property type="entry name" value="GroES-like"/>
    <property type="match status" value="1"/>
</dbReference>
<evidence type="ECO:0000259" key="7">
    <source>
        <dbReference type="SMART" id="SM00829"/>
    </source>
</evidence>
<comment type="caution">
    <text evidence="8">The sequence shown here is derived from an EMBL/GenBank/DDBJ whole genome shotgun (WGS) entry which is preliminary data.</text>
</comment>
<dbReference type="SMART" id="SM00829">
    <property type="entry name" value="PKS_ER"/>
    <property type="match status" value="1"/>
</dbReference>
<dbReference type="PANTHER" id="PTHR43350">
    <property type="entry name" value="NAD-DEPENDENT ALCOHOL DEHYDROGENASE"/>
    <property type="match status" value="1"/>
</dbReference>
<dbReference type="InterPro" id="IPR013149">
    <property type="entry name" value="ADH-like_C"/>
</dbReference>
<dbReference type="Pfam" id="PF08240">
    <property type="entry name" value="ADH_N"/>
    <property type="match status" value="1"/>
</dbReference>
<dbReference type="InterPro" id="IPR013154">
    <property type="entry name" value="ADH-like_N"/>
</dbReference>
<dbReference type="GO" id="GO:0008270">
    <property type="term" value="F:zinc ion binding"/>
    <property type="evidence" value="ECO:0007669"/>
    <property type="project" value="InterPro"/>
</dbReference>
<dbReference type="InterPro" id="IPR020843">
    <property type="entry name" value="ER"/>
</dbReference>
<dbReference type="EMBL" id="JENY01000033">
    <property type="protein sequence ID" value="EXL02240.1"/>
    <property type="molecule type" value="Genomic_DNA"/>
</dbReference>
<gene>
    <name evidence="8" type="ORF">BG36_15855</name>
</gene>
<evidence type="ECO:0000256" key="1">
    <source>
        <dbReference type="ARBA" id="ARBA00001947"/>
    </source>
</evidence>
<evidence type="ECO:0000256" key="5">
    <source>
        <dbReference type="ARBA" id="ARBA00023002"/>
    </source>
</evidence>
<dbReference type="HOGENOM" id="CLU_026673_14_1_5"/>
<sequence>MKIKALVVEQKDGPFILQELDLEEPGRGEALVRIVACGVCHTDAITRAGDMPMPFPSVLGHEGAGVVEQVGPGVTEVVPGDKVIIGWPSCGTCRNCLDGEPRYCLRIGQALVSGRRFKGEQAGTTAYSRKGKPINGHFFGQSSFATHSIVSADALVKAPAEVPLELLGPLACGLGTGAGAVLNEARPRLGDSVLIVGVGAVGLAAIMAARNSGVTRIIAADVHDSRLELAKEFGATHVVNSAKKDLIAEVRAITCSTVDFAFDCTGVIQVIEQLAETVGMLGHLVLVGGAPANARFSLDHLSTLWGKRVSGVLGGGGRSGQLIPALVDLFEQGRFPFDRLVKFYDMDQIEEALEDSRTGAVVKPILRMPTA</sequence>
<dbReference type="InterPro" id="IPR002328">
    <property type="entry name" value="ADH_Zn_CS"/>
</dbReference>
<dbReference type="SUPFAM" id="SSF51735">
    <property type="entry name" value="NAD(P)-binding Rossmann-fold domains"/>
    <property type="match status" value="1"/>
</dbReference>
<dbReference type="CDD" id="cd08278">
    <property type="entry name" value="benzyl_alcohol_DH"/>
    <property type="match status" value="1"/>
</dbReference>
<dbReference type="Proteomes" id="UP000019849">
    <property type="component" value="Unassembled WGS sequence"/>
</dbReference>
<dbReference type="Gene3D" id="3.40.50.720">
    <property type="entry name" value="NAD(P)-binding Rossmann-like Domain"/>
    <property type="match status" value="1"/>
</dbReference>
<dbReference type="InterPro" id="IPR011032">
    <property type="entry name" value="GroES-like_sf"/>
</dbReference>
<dbReference type="Gene3D" id="3.90.180.10">
    <property type="entry name" value="Medium-chain alcohol dehydrogenases, catalytic domain"/>
    <property type="match status" value="1"/>
</dbReference>
<dbReference type="FunFam" id="3.40.50.720:FF:000003">
    <property type="entry name" value="S-(hydroxymethyl)glutathione dehydrogenase"/>
    <property type="match status" value="1"/>
</dbReference>
<protein>
    <submittedName>
        <fullName evidence="8">Geraniol dehydrogenase</fullName>
    </submittedName>
</protein>
<dbReference type="AlphaFoldDB" id="A0A011V1C9"/>
<name>A0A011V1C9_9HYPH</name>
<feature type="domain" description="Enoyl reductase (ER)" evidence="7">
    <location>
        <begin position="13"/>
        <end position="362"/>
    </location>
</feature>
<organism evidence="8 9">
    <name type="scientific">Aquamicrobium defluvii</name>
    <dbReference type="NCBI Taxonomy" id="69279"/>
    <lineage>
        <taxon>Bacteria</taxon>
        <taxon>Pseudomonadati</taxon>
        <taxon>Pseudomonadota</taxon>
        <taxon>Alphaproteobacteria</taxon>
        <taxon>Hyphomicrobiales</taxon>
        <taxon>Phyllobacteriaceae</taxon>
        <taxon>Aquamicrobium</taxon>
    </lineage>
</organism>
<evidence type="ECO:0000313" key="8">
    <source>
        <dbReference type="EMBL" id="EXL02240.1"/>
    </source>
</evidence>
<keyword evidence="5" id="KW-0560">Oxidoreductase</keyword>
<comment type="cofactor">
    <cofactor evidence="1 6">
        <name>Zn(2+)</name>
        <dbReference type="ChEBI" id="CHEBI:29105"/>
    </cofactor>
</comment>
<keyword evidence="3 6" id="KW-0479">Metal-binding</keyword>
<evidence type="ECO:0000256" key="3">
    <source>
        <dbReference type="ARBA" id="ARBA00022723"/>
    </source>
</evidence>
<accession>A0A011V1C9</accession>
<proteinExistence type="inferred from homology"/>
<dbReference type="Pfam" id="PF00107">
    <property type="entry name" value="ADH_zinc_N"/>
    <property type="match status" value="1"/>
</dbReference>
<comment type="similarity">
    <text evidence="2 6">Belongs to the zinc-containing alcohol dehydrogenase family.</text>
</comment>
<evidence type="ECO:0000256" key="4">
    <source>
        <dbReference type="ARBA" id="ARBA00022833"/>
    </source>
</evidence>
<dbReference type="PANTHER" id="PTHR43350:SF2">
    <property type="entry name" value="GROES-LIKE ZINC-BINDING ALCOHOL DEHYDROGENASE FAMILY PROTEIN"/>
    <property type="match status" value="1"/>
</dbReference>
<dbReference type="STRING" id="69279.BG36_15855"/>
<keyword evidence="4 6" id="KW-0862">Zinc</keyword>
<evidence type="ECO:0000256" key="6">
    <source>
        <dbReference type="RuleBase" id="RU361277"/>
    </source>
</evidence>
<dbReference type="eggNOG" id="COG1062">
    <property type="taxonomic scope" value="Bacteria"/>
</dbReference>
<dbReference type="GO" id="GO:0016616">
    <property type="term" value="F:oxidoreductase activity, acting on the CH-OH group of donors, NAD or NADP as acceptor"/>
    <property type="evidence" value="ECO:0007669"/>
    <property type="project" value="UniProtKB-ARBA"/>
</dbReference>
<evidence type="ECO:0000313" key="9">
    <source>
        <dbReference type="Proteomes" id="UP000019849"/>
    </source>
</evidence>
<dbReference type="InterPro" id="IPR036291">
    <property type="entry name" value="NAD(P)-bd_dom_sf"/>
</dbReference>
<dbReference type="PROSITE" id="PS00059">
    <property type="entry name" value="ADH_ZINC"/>
    <property type="match status" value="1"/>
</dbReference>
<reference evidence="8 9" key="1">
    <citation type="submission" date="2014-02" db="EMBL/GenBank/DDBJ databases">
        <title>Aquamicrobium defluvii Genome sequencing.</title>
        <authorList>
            <person name="Wang X."/>
        </authorList>
    </citation>
    <scope>NUCLEOTIDE SEQUENCE [LARGE SCALE GENOMIC DNA]</scope>
    <source>
        <strain evidence="8 9">W13Z1</strain>
    </source>
</reference>
<dbReference type="RefSeq" id="WP_035031785.1">
    <property type="nucleotide sequence ID" value="NZ_KK073905.1"/>
</dbReference>
<evidence type="ECO:0000256" key="2">
    <source>
        <dbReference type="ARBA" id="ARBA00008072"/>
    </source>
</evidence>
<dbReference type="PATRIC" id="fig|69279.3.peg.4234"/>